<dbReference type="InterPro" id="IPR023213">
    <property type="entry name" value="CAT-like_dom_sf"/>
</dbReference>
<protein>
    <submittedName>
        <fullName evidence="2">Uncharacterized protein</fullName>
    </submittedName>
</protein>
<name>A0ABP1D798_9APHY</name>
<dbReference type="InterPro" id="IPR050317">
    <property type="entry name" value="Plant_Fungal_Acyltransferase"/>
</dbReference>
<dbReference type="Gene3D" id="3.30.559.10">
    <property type="entry name" value="Chloramphenicol acetyltransferase-like domain"/>
    <property type="match status" value="2"/>
</dbReference>
<accession>A0ABP1D798</accession>
<evidence type="ECO:0000313" key="2">
    <source>
        <dbReference type="EMBL" id="CAL1702967.1"/>
    </source>
</evidence>
<dbReference type="PANTHER" id="PTHR31642">
    <property type="entry name" value="TRICHOTHECENE 3-O-ACETYLTRANSFERASE"/>
    <property type="match status" value="1"/>
</dbReference>
<sequence>MECSEYYVRPVEPTILDAQVHYKLSPMDLIISLSIETVHVIPGDIDPPRFLDALSRTLSVYPLAAGRFERPSDTSDGWKIRLTKSGVPVKFLENHTEQIMPSTRVIQNQGVASLVEKVDIDKILEPHSDEPLARFTMVKFVKTGLTAIGFSQYHTIGDGFIVIQFLRLLSQTYQGLLPLDPSPSYSSHYSPLHATSTYPQESLMTPHLESPFPMGGKPPFMGRHKGEISRVDIHFRVETIEQIHKAVTLLANENTDEGSRSVAFSKQDTLIALLARASTKSDPRNAIQHIINFFMYRGIGSTSPTAVGNANLGAIAFMPKGASSNEPIEYIVRRVRQAITQVREPEFLEVLIAKVGDLALRAADANMLLDITPPDGIMAVNSTWRFDWTSAHFGHPGRTQFYHTMLLEPRFIKIVQPNPIRLADGTYQSFSGDAEVTLCVLKKQRELFTRALHEEMGGLHVEGMPEVVIAELA</sequence>
<dbReference type="Pfam" id="PF02458">
    <property type="entry name" value="Transferase"/>
    <property type="match status" value="1"/>
</dbReference>
<dbReference type="PANTHER" id="PTHR31642:SF310">
    <property type="entry name" value="FATTY ALCOHOL:CAFFEOYL-COA ACYLTRANSFERASE"/>
    <property type="match status" value="1"/>
</dbReference>
<keyword evidence="1" id="KW-0808">Transferase</keyword>
<reference evidence="3" key="1">
    <citation type="submission" date="2024-04" db="EMBL/GenBank/DDBJ databases">
        <authorList>
            <person name="Shaw F."/>
            <person name="Minotto A."/>
        </authorList>
    </citation>
    <scope>NUCLEOTIDE SEQUENCE [LARGE SCALE GENOMIC DNA]</scope>
</reference>
<proteinExistence type="predicted"/>
<keyword evidence="3" id="KW-1185">Reference proteome</keyword>
<gene>
    <name evidence="2" type="ORF">GFSPODELE1_LOCUS4333</name>
</gene>
<evidence type="ECO:0000313" key="3">
    <source>
        <dbReference type="Proteomes" id="UP001497453"/>
    </source>
</evidence>
<dbReference type="EMBL" id="OZ037945">
    <property type="protein sequence ID" value="CAL1702967.1"/>
    <property type="molecule type" value="Genomic_DNA"/>
</dbReference>
<organism evidence="2 3">
    <name type="scientific">Somion occarium</name>
    <dbReference type="NCBI Taxonomy" id="3059160"/>
    <lineage>
        <taxon>Eukaryota</taxon>
        <taxon>Fungi</taxon>
        <taxon>Dikarya</taxon>
        <taxon>Basidiomycota</taxon>
        <taxon>Agaricomycotina</taxon>
        <taxon>Agaricomycetes</taxon>
        <taxon>Polyporales</taxon>
        <taxon>Cerrenaceae</taxon>
        <taxon>Somion</taxon>
    </lineage>
</organism>
<dbReference type="Proteomes" id="UP001497453">
    <property type="component" value="Chromosome 2"/>
</dbReference>
<evidence type="ECO:0000256" key="1">
    <source>
        <dbReference type="ARBA" id="ARBA00022679"/>
    </source>
</evidence>